<dbReference type="PANTHER" id="PTHR27006:SF616">
    <property type="entry name" value="CYSTEINE-RICH RECEPTOR-LIKE PROTEIN KINASE 10"/>
    <property type="match status" value="1"/>
</dbReference>
<evidence type="ECO:0000313" key="2">
    <source>
        <dbReference type="EMBL" id="KAL1537395.1"/>
    </source>
</evidence>
<dbReference type="AlphaFoldDB" id="A0ABD1G0W5"/>
<evidence type="ECO:0000313" key="3">
    <source>
        <dbReference type="Proteomes" id="UP001567538"/>
    </source>
</evidence>
<sequence>MNNETILYVEDFGVLVLEVISGRKSNDFRSGDNLEDLLSFAWKNWREGTAANVVDPGLRSGSGSMSEMLRCMHIGLLCVQENATERPTMVSVVIMLSSASISLAVPSEPAFYSSGGYTDRHSYYSSMERESINTLQRPASVADQSEHLSNNDVSITELHPR</sequence>
<proteinExistence type="predicted"/>
<accession>A0ABD1G0W5</accession>
<keyword evidence="3" id="KW-1185">Reference proteome</keyword>
<dbReference type="InterPro" id="IPR011009">
    <property type="entry name" value="Kinase-like_dom_sf"/>
</dbReference>
<dbReference type="PANTHER" id="PTHR27006">
    <property type="entry name" value="PROMASTIGOTE SURFACE ANTIGEN PROTEIN PSA"/>
    <property type="match status" value="1"/>
</dbReference>
<organism evidence="2 3">
    <name type="scientific">Salvia divinorum</name>
    <name type="common">Maria pastora</name>
    <name type="synonym">Diviner's sage</name>
    <dbReference type="NCBI Taxonomy" id="28513"/>
    <lineage>
        <taxon>Eukaryota</taxon>
        <taxon>Viridiplantae</taxon>
        <taxon>Streptophyta</taxon>
        <taxon>Embryophyta</taxon>
        <taxon>Tracheophyta</taxon>
        <taxon>Spermatophyta</taxon>
        <taxon>Magnoliopsida</taxon>
        <taxon>eudicotyledons</taxon>
        <taxon>Gunneridae</taxon>
        <taxon>Pentapetalae</taxon>
        <taxon>asterids</taxon>
        <taxon>lamiids</taxon>
        <taxon>Lamiales</taxon>
        <taxon>Lamiaceae</taxon>
        <taxon>Nepetoideae</taxon>
        <taxon>Mentheae</taxon>
        <taxon>Salviinae</taxon>
        <taxon>Salvia</taxon>
        <taxon>Salvia subgen. Calosphace</taxon>
    </lineage>
</organism>
<feature type="region of interest" description="Disordered" evidence="1">
    <location>
        <begin position="134"/>
        <end position="161"/>
    </location>
</feature>
<dbReference type="SUPFAM" id="SSF56112">
    <property type="entry name" value="Protein kinase-like (PK-like)"/>
    <property type="match status" value="1"/>
</dbReference>
<protein>
    <submittedName>
        <fullName evidence="2">Uncharacterized protein</fullName>
    </submittedName>
</protein>
<dbReference type="Proteomes" id="UP001567538">
    <property type="component" value="Unassembled WGS sequence"/>
</dbReference>
<dbReference type="EMBL" id="JBEAFC010000011">
    <property type="protein sequence ID" value="KAL1537395.1"/>
    <property type="molecule type" value="Genomic_DNA"/>
</dbReference>
<evidence type="ECO:0000256" key="1">
    <source>
        <dbReference type="SAM" id="MobiDB-lite"/>
    </source>
</evidence>
<reference evidence="2 3" key="1">
    <citation type="submission" date="2024-06" db="EMBL/GenBank/DDBJ databases">
        <title>A chromosome level genome sequence of Diviner's sage (Salvia divinorum).</title>
        <authorList>
            <person name="Ford S.A."/>
            <person name="Ro D.-K."/>
            <person name="Ness R.W."/>
            <person name="Phillips M.A."/>
        </authorList>
    </citation>
    <scope>NUCLEOTIDE SEQUENCE [LARGE SCALE GENOMIC DNA]</scope>
    <source>
        <strain evidence="2">SAF-2024a</strain>
        <tissue evidence="2">Leaf</tissue>
    </source>
</reference>
<dbReference type="Gene3D" id="1.10.510.10">
    <property type="entry name" value="Transferase(Phosphotransferase) domain 1"/>
    <property type="match status" value="1"/>
</dbReference>
<name>A0ABD1G0W5_SALDI</name>
<comment type="caution">
    <text evidence="2">The sequence shown here is derived from an EMBL/GenBank/DDBJ whole genome shotgun (WGS) entry which is preliminary data.</text>
</comment>
<gene>
    <name evidence="2" type="ORF">AAHA92_29914</name>
</gene>